<feature type="region of interest" description="Disordered" evidence="1">
    <location>
        <begin position="1"/>
        <end position="35"/>
    </location>
</feature>
<organism evidence="4">
    <name type="scientific">Rodentolepis nana</name>
    <name type="common">Dwarf tapeworm</name>
    <name type="synonym">Hymenolepis nana</name>
    <dbReference type="NCBI Taxonomy" id="102285"/>
    <lineage>
        <taxon>Eukaryota</taxon>
        <taxon>Metazoa</taxon>
        <taxon>Spiralia</taxon>
        <taxon>Lophotrochozoa</taxon>
        <taxon>Platyhelminthes</taxon>
        <taxon>Cestoda</taxon>
        <taxon>Eucestoda</taxon>
        <taxon>Cyclophyllidea</taxon>
        <taxon>Hymenolepididae</taxon>
        <taxon>Rodentolepis</taxon>
    </lineage>
</organism>
<protein>
    <submittedName>
        <fullName evidence="2 4">Uncharacterized protein</fullName>
    </submittedName>
</protein>
<sequence>MPGFASPHLTPSHAVSLPQLTNRSEDQTDSLGSNRRQASLLKVNLDKQHSKDVAHVTLTSELLLRL</sequence>
<dbReference type="STRING" id="102285.A0A0R3TGF9"/>
<accession>A0A0R3TGF9</accession>
<gene>
    <name evidence="2" type="ORF">HNAJ_LOCUS6148</name>
</gene>
<reference evidence="4" key="1">
    <citation type="submission" date="2017-02" db="UniProtKB">
        <authorList>
            <consortium name="WormBaseParasite"/>
        </authorList>
    </citation>
    <scope>IDENTIFICATION</scope>
</reference>
<keyword evidence="3" id="KW-1185">Reference proteome</keyword>
<proteinExistence type="predicted"/>
<evidence type="ECO:0000313" key="4">
    <source>
        <dbReference type="WBParaSite" id="HNAJ_0000615001-mRNA-1"/>
    </source>
</evidence>
<evidence type="ECO:0000313" key="3">
    <source>
        <dbReference type="Proteomes" id="UP000278807"/>
    </source>
</evidence>
<evidence type="ECO:0000256" key="1">
    <source>
        <dbReference type="SAM" id="MobiDB-lite"/>
    </source>
</evidence>
<dbReference type="WBParaSite" id="HNAJ_0000615001-mRNA-1">
    <property type="protein sequence ID" value="HNAJ_0000615001-mRNA-1"/>
    <property type="gene ID" value="HNAJ_0000615001"/>
</dbReference>
<name>A0A0R3TGF9_RODNA</name>
<dbReference type="EMBL" id="UZAE01006146">
    <property type="protein sequence ID" value="VDO02008.1"/>
    <property type="molecule type" value="Genomic_DNA"/>
</dbReference>
<dbReference type="Proteomes" id="UP000278807">
    <property type="component" value="Unassembled WGS sequence"/>
</dbReference>
<reference evidence="2 3" key="2">
    <citation type="submission" date="2018-11" db="EMBL/GenBank/DDBJ databases">
        <authorList>
            <consortium name="Pathogen Informatics"/>
        </authorList>
    </citation>
    <scope>NUCLEOTIDE SEQUENCE [LARGE SCALE GENOMIC DNA]</scope>
</reference>
<evidence type="ECO:0000313" key="2">
    <source>
        <dbReference type="EMBL" id="VDO02008.1"/>
    </source>
</evidence>
<dbReference type="AlphaFoldDB" id="A0A0R3TGF9"/>